<dbReference type="AlphaFoldDB" id="A0A816TDR3"/>
<accession>A0A816TDR3</accession>
<organism evidence="1">
    <name type="scientific">Brassica napus</name>
    <name type="common">Rape</name>
    <dbReference type="NCBI Taxonomy" id="3708"/>
    <lineage>
        <taxon>Eukaryota</taxon>
        <taxon>Viridiplantae</taxon>
        <taxon>Streptophyta</taxon>
        <taxon>Embryophyta</taxon>
        <taxon>Tracheophyta</taxon>
        <taxon>Spermatophyta</taxon>
        <taxon>Magnoliopsida</taxon>
        <taxon>eudicotyledons</taxon>
        <taxon>Gunneridae</taxon>
        <taxon>Pentapetalae</taxon>
        <taxon>rosids</taxon>
        <taxon>malvids</taxon>
        <taxon>Brassicales</taxon>
        <taxon>Brassicaceae</taxon>
        <taxon>Brassiceae</taxon>
        <taxon>Brassica</taxon>
    </lineage>
</organism>
<sequence>MTREVHDFASFFFSLIPDDQVLTLASDGFFSNDLAASLSASDGSLSVALLVLFQASFKRYVPIDVCSNLELPISVCSGGVLD</sequence>
<dbReference type="EMBL" id="HG994359">
    <property type="protein sequence ID" value="CAF2096644.1"/>
    <property type="molecule type" value="Genomic_DNA"/>
</dbReference>
<reference evidence="1" key="1">
    <citation type="submission" date="2021-01" db="EMBL/GenBank/DDBJ databases">
        <authorList>
            <consortium name="Genoscope - CEA"/>
            <person name="William W."/>
        </authorList>
    </citation>
    <scope>NUCLEOTIDE SEQUENCE</scope>
</reference>
<evidence type="ECO:0000313" key="1">
    <source>
        <dbReference type="EMBL" id="CAF2096644.1"/>
    </source>
</evidence>
<name>A0A816TDR3_BRANA</name>
<protein>
    <submittedName>
        <fullName evidence="1">(rape) hypothetical protein</fullName>
    </submittedName>
</protein>
<gene>
    <name evidence="1" type="ORF">DARMORV10_A05P15300.1</name>
</gene>
<proteinExistence type="predicted"/>
<dbReference type="Proteomes" id="UP001295469">
    <property type="component" value="Chromosome A05"/>
</dbReference>